<dbReference type="AlphaFoldDB" id="A0A383BHG9"/>
<proteinExistence type="predicted"/>
<dbReference type="EMBL" id="UINC01200444">
    <property type="protein sequence ID" value="SVE19334.1"/>
    <property type="molecule type" value="Genomic_DNA"/>
</dbReference>
<accession>A0A383BHG9</accession>
<reference evidence="1" key="1">
    <citation type="submission" date="2018-05" db="EMBL/GenBank/DDBJ databases">
        <authorList>
            <person name="Lanie J.A."/>
            <person name="Ng W.-L."/>
            <person name="Kazmierczak K.M."/>
            <person name="Andrzejewski T.M."/>
            <person name="Davidsen T.M."/>
            <person name="Wayne K.J."/>
            <person name="Tettelin H."/>
            <person name="Glass J.I."/>
            <person name="Rusch D."/>
            <person name="Podicherti R."/>
            <person name="Tsui H.-C.T."/>
            <person name="Winkler M.E."/>
        </authorList>
    </citation>
    <scope>NUCLEOTIDE SEQUENCE</scope>
</reference>
<name>A0A383BHG9_9ZZZZ</name>
<sequence length="25" mass="3065">EPRQNIKRMEAWVFRSGRGQTLYKL</sequence>
<organism evidence="1">
    <name type="scientific">marine metagenome</name>
    <dbReference type="NCBI Taxonomy" id="408172"/>
    <lineage>
        <taxon>unclassified sequences</taxon>
        <taxon>metagenomes</taxon>
        <taxon>ecological metagenomes</taxon>
    </lineage>
</organism>
<gene>
    <name evidence="1" type="ORF">METZ01_LOCUS472188</name>
</gene>
<feature type="non-terminal residue" evidence="1">
    <location>
        <position position="1"/>
    </location>
</feature>
<protein>
    <submittedName>
        <fullName evidence="1">Uncharacterized protein</fullName>
    </submittedName>
</protein>
<evidence type="ECO:0000313" key="1">
    <source>
        <dbReference type="EMBL" id="SVE19334.1"/>
    </source>
</evidence>
<feature type="non-terminal residue" evidence="1">
    <location>
        <position position="25"/>
    </location>
</feature>